<reference evidence="1 2" key="1">
    <citation type="submission" date="2012-12" db="EMBL/GenBank/DDBJ databases">
        <title>Genome assembly of Fulvivirga imtechensis AK7.</title>
        <authorList>
            <person name="Nupur N."/>
            <person name="Khatri I."/>
            <person name="Kumar R."/>
            <person name="Subramanian S."/>
            <person name="Pinnaka A."/>
        </authorList>
    </citation>
    <scope>NUCLEOTIDE SEQUENCE [LARGE SCALE GENOMIC DNA]</scope>
    <source>
        <strain evidence="1 2">AK7</strain>
    </source>
</reference>
<evidence type="ECO:0000313" key="2">
    <source>
        <dbReference type="Proteomes" id="UP000011135"/>
    </source>
</evidence>
<evidence type="ECO:0000313" key="1">
    <source>
        <dbReference type="EMBL" id="ELR67998.1"/>
    </source>
</evidence>
<protein>
    <submittedName>
        <fullName evidence="1">Uncharacterized protein</fullName>
    </submittedName>
</protein>
<dbReference type="AlphaFoldDB" id="L8JIC0"/>
<name>L8JIC0_9BACT</name>
<dbReference type="EMBL" id="AMZN01000183">
    <property type="protein sequence ID" value="ELR67998.1"/>
    <property type="molecule type" value="Genomic_DNA"/>
</dbReference>
<sequence>MGGYSISSRTPYLGTFIEAAIYPQPIKWRRKINFFWFP</sequence>
<accession>L8JIC0</accession>
<comment type="caution">
    <text evidence="1">The sequence shown here is derived from an EMBL/GenBank/DDBJ whole genome shotgun (WGS) entry which is preliminary data.</text>
</comment>
<gene>
    <name evidence="1" type="ORF">C900_01285</name>
</gene>
<organism evidence="1 2">
    <name type="scientific">Fulvivirga imtechensis AK7</name>
    <dbReference type="NCBI Taxonomy" id="1237149"/>
    <lineage>
        <taxon>Bacteria</taxon>
        <taxon>Pseudomonadati</taxon>
        <taxon>Bacteroidota</taxon>
        <taxon>Cytophagia</taxon>
        <taxon>Cytophagales</taxon>
        <taxon>Fulvivirgaceae</taxon>
        <taxon>Fulvivirga</taxon>
    </lineage>
</organism>
<keyword evidence="2" id="KW-1185">Reference proteome</keyword>
<proteinExistence type="predicted"/>
<dbReference type="Proteomes" id="UP000011135">
    <property type="component" value="Unassembled WGS sequence"/>
</dbReference>